<dbReference type="Proteomes" id="UP000007962">
    <property type="component" value="Chromosome"/>
</dbReference>
<dbReference type="InterPro" id="IPR029033">
    <property type="entry name" value="His_PPase_superfam"/>
</dbReference>
<keyword evidence="2" id="KW-1185">Reference proteome</keyword>
<proteinExistence type="predicted"/>
<gene>
    <name evidence="1" type="ordered locus">Bcav_0054</name>
</gene>
<evidence type="ECO:0000313" key="1">
    <source>
        <dbReference type="EMBL" id="ACQ78320.1"/>
    </source>
</evidence>
<sequence>MRQVAARRVHLLRHAMPAARPDADPRAWPLSDEGRAAAARLAGTLPAGLLLSSTEAKAVETITLAAGPPTTDARFGEVSRPGEPFDDAVVARRRAWVESRLDVRHAGWETPDEAAARFDAGVRAYPGEDMVIATHGMVMVAWLARVGVVSAGAAAGELWIGLAFPDLVTVCV</sequence>
<reference evidence="1 2" key="1">
    <citation type="journal article" date="2009" name="Stand. Genomic Sci.">
        <title>Complete genome sequence of Beutenbergia cavernae type strain (HKI 0122).</title>
        <authorList>
            <person name="Land M."/>
            <person name="Pukall R."/>
            <person name="Abt B."/>
            <person name="Goker M."/>
            <person name="Rohde M."/>
            <person name="Glavina Del Rio T."/>
            <person name="Tice H."/>
            <person name="Copeland A."/>
            <person name="Cheng J.F."/>
            <person name="Lucas S."/>
            <person name="Chen F."/>
            <person name="Nolan M."/>
            <person name="Bruce D."/>
            <person name="Goodwin L."/>
            <person name="Pitluck S."/>
            <person name="Ivanova N."/>
            <person name="Mavromatis K."/>
            <person name="Ovchinnikova G."/>
            <person name="Pati A."/>
            <person name="Chen A."/>
            <person name="Palaniappan K."/>
            <person name="Hauser L."/>
            <person name="Chang Y.J."/>
            <person name="Jefferies C.C."/>
            <person name="Saunders E."/>
            <person name="Brettin T."/>
            <person name="Detter J.C."/>
            <person name="Han C."/>
            <person name="Chain P."/>
            <person name="Bristow J."/>
            <person name="Eisen J.A."/>
            <person name="Markowitz V."/>
            <person name="Hugenholtz P."/>
            <person name="Kyrpides N.C."/>
            <person name="Klenk H.P."/>
            <person name="Lapidus A."/>
        </authorList>
    </citation>
    <scope>NUCLEOTIDE SEQUENCE [LARGE SCALE GENOMIC DNA]</scope>
    <source>
        <strain evidence="2">ATCC BAA-8 / DSM 12333 / NBRC 16432</strain>
    </source>
</reference>
<dbReference type="SUPFAM" id="SSF53254">
    <property type="entry name" value="Phosphoglycerate mutase-like"/>
    <property type="match status" value="1"/>
</dbReference>
<protein>
    <submittedName>
        <fullName evidence="1">Phosphoglycerate mutase</fullName>
    </submittedName>
</protein>
<dbReference type="Pfam" id="PF00300">
    <property type="entry name" value="His_Phos_1"/>
    <property type="match status" value="1"/>
</dbReference>
<accession>C5BUU6</accession>
<name>C5BUU6_BEUC1</name>
<dbReference type="KEGG" id="bcv:Bcav_0054"/>
<dbReference type="AlphaFoldDB" id="C5BUU6"/>
<dbReference type="HOGENOM" id="CLU_1601692_0_0_11"/>
<dbReference type="SMART" id="SM00855">
    <property type="entry name" value="PGAM"/>
    <property type="match status" value="1"/>
</dbReference>
<dbReference type="eggNOG" id="COG0406">
    <property type="taxonomic scope" value="Bacteria"/>
</dbReference>
<dbReference type="STRING" id="471853.Bcav_0054"/>
<dbReference type="InterPro" id="IPR013078">
    <property type="entry name" value="His_Pase_superF_clade-1"/>
</dbReference>
<dbReference type="Gene3D" id="3.40.50.1240">
    <property type="entry name" value="Phosphoglycerate mutase-like"/>
    <property type="match status" value="1"/>
</dbReference>
<dbReference type="EMBL" id="CP001618">
    <property type="protein sequence ID" value="ACQ78320.1"/>
    <property type="molecule type" value="Genomic_DNA"/>
</dbReference>
<evidence type="ECO:0000313" key="2">
    <source>
        <dbReference type="Proteomes" id="UP000007962"/>
    </source>
</evidence>
<organism evidence="1 2">
    <name type="scientific">Beutenbergia cavernae (strain ATCC BAA-8 / DSM 12333 / CCUG 43141 / JCM 11478 / NBRC 16432 / NCIMB 13614 / HKI 0122)</name>
    <dbReference type="NCBI Taxonomy" id="471853"/>
    <lineage>
        <taxon>Bacteria</taxon>
        <taxon>Bacillati</taxon>
        <taxon>Actinomycetota</taxon>
        <taxon>Actinomycetes</taxon>
        <taxon>Micrococcales</taxon>
        <taxon>Beutenbergiaceae</taxon>
        <taxon>Beutenbergia</taxon>
    </lineage>
</organism>